<keyword evidence="3" id="KW-0812">Transmembrane</keyword>
<dbReference type="PROSITE" id="PS50885">
    <property type="entry name" value="HAMP"/>
    <property type="match status" value="1"/>
</dbReference>
<dbReference type="OrthoDB" id="1120715at2"/>
<dbReference type="Gene3D" id="3.30.450.20">
    <property type="entry name" value="PAS domain"/>
    <property type="match status" value="1"/>
</dbReference>
<organism evidence="5 6">
    <name type="scientific">Salinivirga cyanobacteriivorans</name>
    <dbReference type="NCBI Taxonomy" id="1307839"/>
    <lineage>
        <taxon>Bacteria</taxon>
        <taxon>Pseudomonadati</taxon>
        <taxon>Bacteroidota</taxon>
        <taxon>Bacteroidia</taxon>
        <taxon>Bacteroidales</taxon>
        <taxon>Salinivirgaceae</taxon>
        <taxon>Salinivirga</taxon>
    </lineage>
</organism>
<feature type="transmembrane region" description="Helical" evidence="3">
    <location>
        <begin position="278"/>
        <end position="300"/>
    </location>
</feature>
<dbReference type="PATRIC" id="fig|1307839.3.peg.858"/>
<dbReference type="SMART" id="SM01358">
    <property type="entry name" value="HBM"/>
    <property type="match status" value="1"/>
</dbReference>
<dbReference type="RefSeq" id="WP_057952024.1">
    <property type="nucleotide sequence ID" value="NZ_CP013118.1"/>
</dbReference>
<evidence type="ECO:0000256" key="3">
    <source>
        <dbReference type="SAM" id="Phobius"/>
    </source>
</evidence>
<dbReference type="InterPro" id="IPR003660">
    <property type="entry name" value="HAMP_dom"/>
</dbReference>
<evidence type="ECO:0000313" key="5">
    <source>
        <dbReference type="EMBL" id="ALO14483.1"/>
    </source>
</evidence>
<name>A0A0S2HWN6_9BACT</name>
<dbReference type="InterPro" id="IPR032255">
    <property type="entry name" value="HBM"/>
</dbReference>
<evidence type="ECO:0000259" key="4">
    <source>
        <dbReference type="PROSITE" id="PS50885"/>
    </source>
</evidence>
<reference evidence="5 6" key="1">
    <citation type="submission" date="2015-11" db="EMBL/GenBank/DDBJ databases">
        <title>Description and complete genome sequence of a novel strain predominating in hypersaline microbial mats and representing a new family of the Bacteriodetes phylum.</title>
        <authorList>
            <person name="Spring S."/>
            <person name="Bunk B."/>
            <person name="Sproer C."/>
            <person name="Klenk H.-P."/>
        </authorList>
    </citation>
    <scope>NUCLEOTIDE SEQUENCE [LARGE SCALE GENOMIC DNA]</scope>
    <source>
        <strain evidence="5 6">L21-Spi-D4</strain>
    </source>
</reference>
<feature type="transmembrane region" description="Helical" evidence="3">
    <location>
        <begin position="12"/>
        <end position="32"/>
    </location>
</feature>
<evidence type="ECO:0000313" key="6">
    <source>
        <dbReference type="Proteomes" id="UP000064893"/>
    </source>
</evidence>
<dbReference type="STRING" id="1307839.L21SP5_00812"/>
<dbReference type="SMART" id="SM00304">
    <property type="entry name" value="HAMP"/>
    <property type="match status" value="1"/>
</dbReference>
<dbReference type="Pfam" id="PF00672">
    <property type="entry name" value="HAMP"/>
    <property type="match status" value="1"/>
</dbReference>
<dbReference type="EMBL" id="CP013118">
    <property type="protein sequence ID" value="ALO14483.1"/>
    <property type="molecule type" value="Genomic_DNA"/>
</dbReference>
<gene>
    <name evidence="5" type="ORF">L21SP5_00812</name>
</gene>
<dbReference type="SUPFAM" id="SSF55781">
    <property type="entry name" value="GAF domain-like"/>
    <property type="match status" value="1"/>
</dbReference>
<dbReference type="CDD" id="cd06225">
    <property type="entry name" value="HAMP"/>
    <property type="match status" value="1"/>
</dbReference>
<dbReference type="SUPFAM" id="SSF158472">
    <property type="entry name" value="HAMP domain-like"/>
    <property type="match status" value="1"/>
</dbReference>
<proteinExistence type="predicted"/>
<dbReference type="GO" id="GO:0016020">
    <property type="term" value="C:membrane"/>
    <property type="evidence" value="ECO:0007669"/>
    <property type="project" value="InterPro"/>
</dbReference>
<accession>A0A0S2HWN6</accession>
<dbReference type="CDD" id="cd00130">
    <property type="entry name" value="PAS"/>
    <property type="match status" value="1"/>
</dbReference>
<sequence>MRRITIKSRLYATAIGIFIILIAIGLIANYYIHNALANFDSMALIKDVNYSELQLRKLEKDFINLETKNPDFYKNQRSKYQDGFAKLIEGVDSTLNILKTERIIEENELNLELTKLQNLFDAYHKKFSSLTEIILDKGFKDYGLIGQMRDKIHAVEELTEQYPSHPGFKVSMLMLRRNEKDYLLRKDLKYLDKFSNNLEIFKNQISTSGIQGKEQFTELLNEYYVLFEQVIQRDVKIGLTEEMGLIHALNKSSKEIENNISSIQQTISEKARAEVNQAISSLFVVSIILTIVIISILFSVTRRILNSIKRLRKFILRLGHGELPDNLVIKKDDEIGDMIKSINSLLENLRNTRQFALEVGKGNLKEKINVFGNKGDLGGALVEMRQQLLKLAEERAKNEEEDRRRNWVNEGVARFSDIMRNHDTNLQQMGYQVLSELISYIDANQGALFVIQNDNQKEAYLEKIAAVAYGRQKIAGEKEEIGKSIVGRVVFEKKPILMTKIPNDYIKITSGLGYATPRTLFIAPIIKDEEALGAIELATFNEIPEYIQDFIARVCDNLGTTISAIKINDRTQKLLHQAQEQADEIASQEEELRQNMEEMQATQEEANRREESLRQELAAFHNTCAAIETDLQGNITKTNDLAQIMLKITEAHLKDQMLTSFVPDEKDKNRVNNMLRTTLSSLQSQAYAVLYIHGKNHPVHMTCAAVKSDDALQKVVILLHKASSQDLSNSENPEDHAFDPTNIQSYN</sequence>
<feature type="region of interest" description="Disordered" evidence="2">
    <location>
        <begin position="724"/>
        <end position="747"/>
    </location>
</feature>
<evidence type="ECO:0000256" key="1">
    <source>
        <dbReference type="SAM" id="Coils"/>
    </source>
</evidence>
<keyword evidence="3" id="KW-1133">Transmembrane helix</keyword>
<keyword evidence="3" id="KW-0472">Membrane</keyword>
<dbReference type="Gene3D" id="3.30.450.40">
    <property type="match status" value="1"/>
</dbReference>
<dbReference type="InterPro" id="IPR029016">
    <property type="entry name" value="GAF-like_dom_sf"/>
</dbReference>
<dbReference type="InterPro" id="IPR003018">
    <property type="entry name" value="GAF"/>
</dbReference>
<dbReference type="Gene3D" id="6.10.340.10">
    <property type="match status" value="1"/>
</dbReference>
<evidence type="ECO:0000256" key="2">
    <source>
        <dbReference type="SAM" id="MobiDB-lite"/>
    </source>
</evidence>
<dbReference type="InterPro" id="IPR035965">
    <property type="entry name" value="PAS-like_dom_sf"/>
</dbReference>
<dbReference type="Proteomes" id="UP000064893">
    <property type="component" value="Chromosome"/>
</dbReference>
<dbReference type="InterPro" id="IPR000014">
    <property type="entry name" value="PAS"/>
</dbReference>
<feature type="coiled-coil region" evidence="1">
    <location>
        <begin position="568"/>
        <end position="623"/>
    </location>
</feature>
<dbReference type="KEGG" id="blq:L21SP5_00812"/>
<dbReference type="AlphaFoldDB" id="A0A0S2HWN6"/>
<dbReference type="SUPFAM" id="SSF55785">
    <property type="entry name" value="PYP-like sensor domain (PAS domain)"/>
    <property type="match status" value="1"/>
</dbReference>
<keyword evidence="6" id="KW-1185">Reference proteome</keyword>
<keyword evidence="1" id="KW-0175">Coiled coil</keyword>
<dbReference type="GO" id="GO:0007165">
    <property type="term" value="P:signal transduction"/>
    <property type="evidence" value="ECO:0007669"/>
    <property type="project" value="InterPro"/>
</dbReference>
<protein>
    <submittedName>
        <fullName evidence="5">Putative periplasmic ligand-binding sensor domain protein</fullName>
    </submittedName>
</protein>
<dbReference type="Pfam" id="PF13185">
    <property type="entry name" value="GAF_2"/>
    <property type="match status" value="1"/>
</dbReference>
<feature type="domain" description="HAMP" evidence="4">
    <location>
        <begin position="302"/>
        <end position="354"/>
    </location>
</feature>